<evidence type="ECO:0000256" key="1">
    <source>
        <dbReference type="SAM" id="MobiDB-lite"/>
    </source>
</evidence>
<name>A0ABN9WV79_9DINO</name>
<feature type="region of interest" description="Disordered" evidence="1">
    <location>
        <begin position="605"/>
        <end position="626"/>
    </location>
</feature>
<organism evidence="2 3">
    <name type="scientific">Prorocentrum cordatum</name>
    <dbReference type="NCBI Taxonomy" id="2364126"/>
    <lineage>
        <taxon>Eukaryota</taxon>
        <taxon>Sar</taxon>
        <taxon>Alveolata</taxon>
        <taxon>Dinophyceae</taxon>
        <taxon>Prorocentrales</taxon>
        <taxon>Prorocentraceae</taxon>
        <taxon>Prorocentrum</taxon>
    </lineage>
</organism>
<sequence>MVMAATSAKAAAEAQVHKKLKKTPSEETAVKACRDNFKSYTDEEIFVQRGEDETTIFENVLAQVRKKKRDRTVKMGGLFYRRMKEKHPKKNDHSEVLVGASPPEPVAPLLFKALVASNKTRPDHTLMVTYIGANEAKNKNEIVGIVKWAIKLNPKAPKNVKFLQPFLKFVVRTKVAEKYGLIYDSVVRPFANKVVSAMWDRATGTNVKNPPTAQKFCESHPVLIRSVFPQTPLTAVLGCNGNYAKVKNHLDALVSCGEAGLDIWSFALIGEASREVSKLIEQLSDEWIAAGDLTQDGLDAVKFSIYERITQVKNFDLVPDARTVVVKCAGHSFTIDFGSFASEISVSLNFRWRPMAVAQKKLPKLWCEDVVLKNPQVASARAIGECLCAQPKVAREACNRAFQEAGSMTGEQTATYLRANRGEYDDNDGDFEGDAQLIFSTCGVNSEARLIAHMASLFPTAEVAVEPDELLQKITGLTKVDVYKMASKPAQVKHGVVQKVLLAIVDDRCPDVSALWADKYLIAVKDQFPYLVRAEKSASADDSAATTVFGFEALQLKLKTAQTTLADEQTIAKGDVRELITYRFLVPTGELAPFDAVIGRAEGTATPKAKGAKAKPSAKGSGEKTSKAVSAAMAMCS</sequence>
<evidence type="ECO:0000313" key="3">
    <source>
        <dbReference type="Proteomes" id="UP001189429"/>
    </source>
</evidence>
<gene>
    <name evidence="2" type="ORF">PCOR1329_LOCUS70813</name>
</gene>
<reference evidence="2" key="1">
    <citation type="submission" date="2023-10" db="EMBL/GenBank/DDBJ databases">
        <authorList>
            <person name="Chen Y."/>
            <person name="Shah S."/>
            <person name="Dougan E. K."/>
            <person name="Thang M."/>
            <person name="Chan C."/>
        </authorList>
    </citation>
    <scope>NUCLEOTIDE SEQUENCE [LARGE SCALE GENOMIC DNA]</scope>
</reference>
<proteinExistence type="predicted"/>
<keyword evidence="3" id="KW-1185">Reference proteome</keyword>
<evidence type="ECO:0000313" key="2">
    <source>
        <dbReference type="EMBL" id="CAK0890691.1"/>
    </source>
</evidence>
<comment type="caution">
    <text evidence="2">The sequence shown here is derived from an EMBL/GenBank/DDBJ whole genome shotgun (WGS) entry which is preliminary data.</text>
</comment>
<feature type="compositionally biased region" description="Low complexity" evidence="1">
    <location>
        <begin position="1"/>
        <end position="14"/>
    </location>
</feature>
<feature type="region of interest" description="Disordered" evidence="1">
    <location>
        <begin position="1"/>
        <end position="28"/>
    </location>
</feature>
<dbReference type="EMBL" id="CAUYUJ010019378">
    <property type="protein sequence ID" value="CAK0890691.1"/>
    <property type="molecule type" value="Genomic_DNA"/>
</dbReference>
<dbReference type="Proteomes" id="UP001189429">
    <property type="component" value="Unassembled WGS sequence"/>
</dbReference>
<accession>A0ABN9WV79</accession>
<feature type="compositionally biased region" description="Low complexity" evidence="1">
    <location>
        <begin position="605"/>
        <end position="620"/>
    </location>
</feature>
<protein>
    <submittedName>
        <fullName evidence="2">Uncharacterized protein</fullName>
    </submittedName>
</protein>